<gene>
    <name evidence="2" type="ORF">J1605_009367</name>
</gene>
<reference evidence="2 3" key="1">
    <citation type="submission" date="2022-11" db="EMBL/GenBank/DDBJ databases">
        <title>Whole genome sequence of Eschrichtius robustus ER-17-0199.</title>
        <authorList>
            <person name="Bruniche-Olsen A."/>
            <person name="Black A.N."/>
            <person name="Fields C.J."/>
            <person name="Walden K."/>
            <person name="Dewoody J.A."/>
        </authorList>
    </citation>
    <scope>NUCLEOTIDE SEQUENCE [LARGE SCALE GENOMIC DNA]</scope>
    <source>
        <strain evidence="2">ER-17-0199</strain>
        <tissue evidence="2">Blubber</tissue>
    </source>
</reference>
<evidence type="ECO:0000313" key="3">
    <source>
        <dbReference type="Proteomes" id="UP001159641"/>
    </source>
</evidence>
<feature type="region of interest" description="Disordered" evidence="1">
    <location>
        <begin position="373"/>
        <end position="407"/>
    </location>
</feature>
<evidence type="ECO:0000256" key="1">
    <source>
        <dbReference type="SAM" id="MobiDB-lite"/>
    </source>
</evidence>
<comment type="caution">
    <text evidence="2">The sequence shown here is derived from an EMBL/GenBank/DDBJ whole genome shotgun (WGS) entry which is preliminary data.</text>
</comment>
<organism evidence="2 3">
    <name type="scientific">Eschrichtius robustus</name>
    <name type="common">California gray whale</name>
    <name type="synonym">Eschrichtius gibbosus</name>
    <dbReference type="NCBI Taxonomy" id="9764"/>
    <lineage>
        <taxon>Eukaryota</taxon>
        <taxon>Metazoa</taxon>
        <taxon>Chordata</taxon>
        <taxon>Craniata</taxon>
        <taxon>Vertebrata</taxon>
        <taxon>Euteleostomi</taxon>
        <taxon>Mammalia</taxon>
        <taxon>Eutheria</taxon>
        <taxon>Laurasiatheria</taxon>
        <taxon>Artiodactyla</taxon>
        <taxon>Whippomorpha</taxon>
        <taxon>Cetacea</taxon>
        <taxon>Mysticeti</taxon>
        <taxon>Eschrichtiidae</taxon>
        <taxon>Eschrichtius</taxon>
    </lineage>
</organism>
<protein>
    <submittedName>
        <fullName evidence="2">Uncharacterized protein</fullName>
    </submittedName>
</protein>
<dbReference type="Proteomes" id="UP001159641">
    <property type="component" value="Unassembled WGS sequence"/>
</dbReference>
<name>A0AB34GUW4_ESCRO</name>
<feature type="region of interest" description="Disordered" evidence="1">
    <location>
        <begin position="1"/>
        <end position="79"/>
    </location>
</feature>
<evidence type="ECO:0000313" key="2">
    <source>
        <dbReference type="EMBL" id="KAJ8783284.1"/>
    </source>
</evidence>
<proteinExistence type="predicted"/>
<sequence>MVSSGDRVGLVPPGEGPPRGAVSAEHQRVDGAGPTRPPDALPSHAGPGPRLSPGSHGQGWEGSEARLGLPRGKRVPVTPRSPRLLTAQARAGTRLRGRLSFDCPARPDQALGLLSVWSACCPAWGVRGKAAVIPDLEISHSGQSLGLLSHPFRAAWLAWALPPRSWLTAAGLSKGRSLLVSAVTQTPRQAEWGRGCRYRALSVFLTDAAAARSLVSSPVPSGRSCTSGRLAGFLPELWPCLQERFCVVDELGDPRCWDERDVLQDAGIGFILVIDRRQDKWTSVKASILRIAPEARKVCWSAGRVAPSACGLDAPLLPTPGGVTVPWALVLGLVLASEGLMPCWGLAGEGGLIPPPGCLLTSSERRFRLRVCPDAHDRQGPVQTRPGAARSPLRPPDKAAPSPPCSCSLPGTHALRHRLSAANQNTSGRFKRSVFT</sequence>
<keyword evidence="3" id="KW-1185">Reference proteome</keyword>
<dbReference type="AlphaFoldDB" id="A0AB34GUW4"/>
<accession>A0AB34GUW4</accession>
<dbReference type="EMBL" id="JAIQCJ010002088">
    <property type="protein sequence ID" value="KAJ8783284.1"/>
    <property type="molecule type" value="Genomic_DNA"/>
</dbReference>